<proteinExistence type="predicted"/>
<dbReference type="AlphaFoldDB" id="A0A2S7U1R5"/>
<accession>A0A2S7U1R5</accession>
<gene>
    <name evidence="3" type="ORF">BSZ32_06960</name>
</gene>
<dbReference type="InterPro" id="IPR001638">
    <property type="entry name" value="Solute-binding_3/MltF_N"/>
</dbReference>
<comment type="caution">
    <text evidence="3">The sequence shown here is derived from an EMBL/GenBank/DDBJ whole genome shotgun (WGS) entry which is preliminary data.</text>
</comment>
<dbReference type="OrthoDB" id="4171at2"/>
<dbReference type="Proteomes" id="UP000239907">
    <property type="component" value="Unassembled WGS sequence"/>
</dbReference>
<protein>
    <recommendedName>
        <fullName evidence="2">Solute-binding protein family 3/N-terminal domain-containing protein</fullName>
    </recommendedName>
</protein>
<feature type="domain" description="Solute-binding protein family 3/N-terminal" evidence="2">
    <location>
        <begin position="21"/>
        <end position="233"/>
    </location>
</feature>
<dbReference type="PANTHER" id="PTHR35936">
    <property type="entry name" value="MEMBRANE-BOUND LYTIC MUREIN TRANSGLYCOSYLASE F"/>
    <property type="match status" value="1"/>
</dbReference>
<dbReference type="SMART" id="SM00062">
    <property type="entry name" value="PBPb"/>
    <property type="match status" value="1"/>
</dbReference>
<keyword evidence="4" id="KW-1185">Reference proteome</keyword>
<sequence length="255" mass="29018">MKAFLSIMVSFTLTFAARAEEIIVATDEWEGYTSKDERGYYIDLLKAIFPAPAYSLKFEFVPFKRSLLMLKSGKADILLGAYPEDVPAVYLAKYPTNTDSISAVLNKDLAANWKGLESLTNKVVVAKNAYAFDRYFKTPIKYSEKNNLNSMLLMLKKGRVDAVLDFKKDIQFLWKSLELEQNFVIIDGVILENVYTGFALNKSELKEHYEKAFHNLYESGEVQKMMLKHKLSDARAPVIKVDGETQPPKIDGLKK</sequence>
<reference evidence="3 4" key="1">
    <citation type="submission" date="2016-12" db="EMBL/GenBank/DDBJ databases">
        <title>Study of bacterial adaptation to deep sea.</title>
        <authorList>
            <person name="Song J."/>
            <person name="Yoshizawa S."/>
            <person name="Kogure K."/>
        </authorList>
    </citation>
    <scope>NUCLEOTIDE SEQUENCE [LARGE SCALE GENOMIC DNA]</scope>
    <source>
        <strain evidence="3 4">SAORIC-165</strain>
    </source>
</reference>
<organism evidence="3 4">
    <name type="scientific">Rubritalea profundi</name>
    <dbReference type="NCBI Taxonomy" id="1658618"/>
    <lineage>
        <taxon>Bacteria</taxon>
        <taxon>Pseudomonadati</taxon>
        <taxon>Verrucomicrobiota</taxon>
        <taxon>Verrucomicrobiia</taxon>
        <taxon>Verrucomicrobiales</taxon>
        <taxon>Rubritaleaceae</taxon>
        <taxon>Rubritalea</taxon>
    </lineage>
</organism>
<name>A0A2S7U1R5_9BACT</name>
<evidence type="ECO:0000313" key="3">
    <source>
        <dbReference type="EMBL" id="PQJ28272.1"/>
    </source>
</evidence>
<evidence type="ECO:0000256" key="1">
    <source>
        <dbReference type="ARBA" id="ARBA00022729"/>
    </source>
</evidence>
<dbReference type="PANTHER" id="PTHR35936:SF25">
    <property type="entry name" value="ABC TRANSPORTER SUBSTRATE-BINDING PROTEIN"/>
    <property type="match status" value="1"/>
</dbReference>
<evidence type="ECO:0000313" key="4">
    <source>
        <dbReference type="Proteomes" id="UP000239907"/>
    </source>
</evidence>
<keyword evidence="1" id="KW-0732">Signal</keyword>
<dbReference type="RefSeq" id="WP_105042773.1">
    <property type="nucleotide sequence ID" value="NZ_MQWA01000001.1"/>
</dbReference>
<dbReference type="Gene3D" id="3.40.190.10">
    <property type="entry name" value="Periplasmic binding protein-like II"/>
    <property type="match status" value="2"/>
</dbReference>
<dbReference type="EMBL" id="MQWA01000001">
    <property type="protein sequence ID" value="PQJ28272.1"/>
    <property type="molecule type" value="Genomic_DNA"/>
</dbReference>
<dbReference type="SUPFAM" id="SSF53850">
    <property type="entry name" value="Periplasmic binding protein-like II"/>
    <property type="match status" value="1"/>
</dbReference>
<evidence type="ECO:0000259" key="2">
    <source>
        <dbReference type="SMART" id="SM00062"/>
    </source>
</evidence>